<dbReference type="PROSITE" id="PS51464">
    <property type="entry name" value="SIS"/>
    <property type="match status" value="1"/>
</dbReference>
<feature type="binding site" evidence="9">
    <location>
        <position position="63"/>
    </location>
    <ligand>
        <name>Zn(2+)</name>
        <dbReference type="ChEBI" id="CHEBI:29105"/>
    </ligand>
</feature>
<comment type="catalytic activity">
    <reaction evidence="1 9">
        <text>2 D-sedoheptulose 7-phosphate = D-glycero-alpha-D-manno-heptose 7-phosphate + D-glycero-beta-D-manno-heptose 7-phosphate</text>
        <dbReference type="Rhea" id="RHEA:27489"/>
        <dbReference type="ChEBI" id="CHEBI:57483"/>
        <dbReference type="ChEBI" id="CHEBI:60203"/>
        <dbReference type="ChEBI" id="CHEBI:60204"/>
        <dbReference type="EC" id="5.3.1.28"/>
    </reaction>
</comment>
<dbReference type="EMBL" id="CP001229">
    <property type="protein sequence ID" value="ACN99363.1"/>
    <property type="molecule type" value="Genomic_DNA"/>
</dbReference>
<dbReference type="NCBIfam" id="TIGR00441">
    <property type="entry name" value="gmhA"/>
    <property type="match status" value="1"/>
</dbReference>
<dbReference type="InterPro" id="IPR004515">
    <property type="entry name" value="Phosphoheptose_Isoase"/>
</dbReference>
<evidence type="ECO:0000259" key="10">
    <source>
        <dbReference type="PROSITE" id="PS51464"/>
    </source>
</evidence>
<dbReference type="InterPro" id="IPR050099">
    <property type="entry name" value="SIS_GmhA/DiaA_subfam"/>
</dbReference>
<dbReference type="STRING" id="204536.SULAZ_0024"/>
<dbReference type="GO" id="GO:0097367">
    <property type="term" value="F:carbohydrate derivative binding"/>
    <property type="evidence" value="ECO:0007669"/>
    <property type="project" value="InterPro"/>
</dbReference>
<dbReference type="KEGG" id="saf:SULAZ_0024"/>
<evidence type="ECO:0000256" key="3">
    <source>
        <dbReference type="ARBA" id="ARBA00009894"/>
    </source>
</evidence>
<dbReference type="Proteomes" id="UP000001369">
    <property type="component" value="Chromosome"/>
</dbReference>
<keyword evidence="5 9" id="KW-0479">Metal-binding</keyword>
<evidence type="ECO:0000256" key="4">
    <source>
        <dbReference type="ARBA" id="ARBA00022490"/>
    </source>
</evidence>
<keyword evidence="8 9" id="KW-0119">Carbohydrate metabolism</keyword>
<dbReference type="GO" id="GO:0005975">
    <property type="term" value="P:carbohydrate metabolic process"/>
    <property type="evidence" value="ECO:0007669"/>
    <property type="project" value="UniProtKB-UniRule"/>
</dbReference>
<comment type="subcellular location">
    <subcellularLocation>
        <location evidence="2 9">Cytoplasm</location>
    </subcellularLocation>
</comment>
<dbReference type="Gene3D" id="3.40.50.10490">
    <property type="entry name" value="Glucose-6-phosphate isomerase like protein, domain 1"/>
    <property type="match status" value="1"/>
</dbReference>
<feature type="binding site" evidence="9">
    <location>
        <position position="178"/>
    </location>
    <ligand>
        <name>Zn(2+)</name>
        <dbReference type="ChEBI" id="CHEBI:29105"/>
    </ligand>
</feature>
<evidence type="ECO:0000256" key="6">
    <source>
        <dbReference type="ARBA" id="ARBA00022833"/>
    </source>
</evidence>
<evidence type="ECO:0000256" key="9">
    <source>
        <dbReference type="HAMAP-Rule" id="MF_00067"/>
    </source>
</evidence>
<feature type="binding site" evidence="9">
    <location>
        <begin position="50"/>
        <end position="52"/>
    </location>
    <ligand>
        <name>substrate</name>
    </ligand>
</feature>
<feature type="domain" description="SIS" evidence="10">
    <location>
        <begin position="35"/>
        <end position="196"/>
    </location>
</feature>
<dbReference type="HAMAP" id="MF_00067">
    <property type="entry name" value="GmhA"/>
    <property type="match status" value="1"/>
</dbReference>
<organism evidence="11 12">
    <name type="scientific">Sulfurihydrogenibium azorense (strain DSM 15241 / OCM 825 / Az-Fu1)</name>
    <dbReference type="NCBI Taxonomy" id="204536"/>
    <lineage>
        <taxon>Bacteria</taxon>
        <taxon>Pseudomonadati</taxon>
        <taxon>Aquificota</taxon>
        <taxon>Aquificia</taxon>
        <taxon>Aquificales</taxon>
        <taxon>Hydrogenothermaceae</taxon>
        <taxon>Sulfurihydrogenibium</taxon>
    </lineage>
</organism>
<feature type="binding site" evidence="9">
    <location>
        <begin position="92"/>
        <end position="93"/>
    </location>
    <ligand>
        <name>substrate</name>
    </ligand>
</feature>
<dbReference type="Pfam" id="PF13580">
    <property type="entry name" value="SIS_2"/>
    <property type="match status" value="1"/>
</dbReference>
<proteinExistence type="inferred from homology"/>
<feature type="binding site" evidence="9">
    <location>
        <position position="170"/>
    </location>
    <ligand>
        <name>substrate</name>
    </ligand>
</feature>
<comment type="function">
    <text evidence="9">Catalyzes the isomerization of sedoheptulose 7-phosphate in D-glycero-D-manno-heptose 7-phosphate.</text>
</comment>
<evidence type="ECO:0000256" key="8">
    <source>
        <dbReference type="ARBA" id="ARBA00023277"/>
    </source>
</evidence>
<dbReference type="PANTHER" id="PTHR30390:SF6">
    <property type="entry name" value="DNAA INITIATOR-ASSOCIATING PROTEIN DIAA"/>
    <property type="match status" value="1"/>
</dbReference>
<dbReference type="InterPro" id="IPR046348">
    <property type="entry name" value="SIS_dom_sf"/>
</dbReference>
<feature type="binding site" evidence="9">
    <location>
        <begin position="118"/>
        <end position="120"/>
    </location>
    <ligand>
        <name>substrate</name>
    </ligand>
</feature>
<dbReference type="InterPro" id="IPR035461">
    <property type="entry name" value="GmhA/DiaA"/>
</dbReference>
<protein>
    <recommendedName>
        <fullName evidence="9">Phosphoheptose isomerase</fullName>
        <ecNumber evidence="9">5.3.1.28</ecNumber>
    </recommendedName>
    <alternativeName>
        <fullName evidence="9">Sedoheptulose 7-phosphate isomerase</fullName>
    </alternativeName>
</protein>
<dbReference type="PANTHER" id="PTHR30390">
    <property type="entry name" value="SEDOHEPTULOSE 7-PHOSPHATE ISOMERASE / DNAA INITIATOR-ASSOCIATING FACTOR FOR REPLICATION INITIATION"/>
    <property type="match status" value="1"/>
</dbReference>
<evidence type="ECO:0000256" key="5">
    <source>
        <dbReference type="ARBA" id="ARBA00022723"/>
    </source>
</evidence>
<dbReference type="CDD" id="cd05006">
    <property type="entry name" value="SIS_GmhA"/>
    <property type="match status" value="1"/>
</dbReference>
<comment type="cofactor">
    <cofactor evidence="9">
        <name>Zn(2+)</name>
        <dbReference type="ChEBI" id="CHEBI:29105"/>
    </cofactor>
    <text evidence="9">Binds 1 zinc ion per subunit.</text>
</comment>
<keyword evidence="6 9" id="KW-0862">Zinc</keyword>
<dbReference type="AlphaFoldDB" id="C1DXA9"/>
<gene>
    <name evidence="9 11" type="primary">gmhA</name>
    <name evidence="11" type="ordered locus">SULAZ_0024</name>
</gene>
<sequence>MIENEIIQLFEESANLKKDFVYEYAEDIVNLGILIARRLKLGKKVLICGNGGSAADSQHFAAEIVGRFEKERKGYPAIALTTDTSALTAIGNDYGFDKIFSRQVEALGEKGDILIGISTSGNSQNVIQAVEVAKQIGIFTVGFLGKDGGKLKNLVDKAFIVRSDNTARIQEVHLTLEHSICKVIDMYLTGEIKEDE</sequence>
<comment type="pathway">
    <text evidence="9">Carbohydrate biosynthesis; D-glycero-D-manno-heptose 7-phosphate biosynthesis; D-glycero-alpha-D-manno-heptose 7-phosphate and D-glycero-beta-D-manno-heptose 7-phosphate from sedoheptulose 7-phosphate: step 1/1.</text>
</comment>
<keyword evidence="12" id="KW-1185">Reference proteome</keyword>
<evidence type="ECO:0000256" key="1">
    <source>
        <dbReference type="ARBA" id="ARBA00000348"/>
    </source>
</evidence>
<evidence type="ECO:0000313" key="11">
    <source>
        <dbReference type="EMBL" id="ACN99363.1"/>
    </source>
</evidence>
<dbReference type="SUPFAM" id="SSF53697">
    <property type="entry name" value="SIS domain"/>
    <property type="match status" value="1"/>
</dbReference>
<evidence type="ECO:0000313" key="12">
    <source>
        <dbReference type="Proteomes" id="UP000001369"/>
    </source>
</evidence>
<comment type="similarity">
    <text evidence="3 9">Belongs to the SIS family. GmhA subfamily.</text>
</comment>
<dbReference type="eggNOG" id="COG0279">
    <property type="taxonomic scope" value="Bacteria"/>
</dbReference>
<dbReference type="HOGENOM" id="CLU_080999_1_1_0"/>
<keyword evidence="4 9" id="KW-0963">Cytoplasm</keyword>
<dbReference type="InterPro" id="IPR001347">
    <property type="entry name" value="SIS_dom"/>
</dbReference>
<evidence type="ECO:0000256" key="2">
    <source>
        <dbReference type="ARBA" id="ARBA00004496"/>
    </source>
</evidence>
<dbReference type="RefSeq" id="WP_012674681.1">
    <property type="nucleotide sequence ID" value="NC_012438.1"/>
</dbReference>
<reference evidence="11 12" key="1">
    <citation type="journal article" date="2009" name="J. Bacteriol.">
        <title>Complete and draft genome sequences of six members of the Aquificales.</title>
        <authorList>
            <person name="Reysenbach A.L."/>
            <person name="Hamamura N."/>
            <person name="Podar M."/>
            <person name="Griffiths E."/>
            <person name="Ferreira S."/>
            <person name="Hochstein R."/>
            <person name="Heidelberg J."/>
            <person name="Johnson J."/>
            <person name="Mead D."/>
            <person name="Pohorille A."/>
            <person name="Sarmiento M."/>
            <person name="Schweighofer K."/>
            <person name="Seshadri R."/>
            <person name="Voytek M.A."/>
        </authorList>
    </citation>
    <scope>NUCLEOTIDE SEQUENCE [LARGE SCALE GENOMIC DNA]</scope>
    <source>
        <strain evidence="12">Az-Fu1 / DSM 15241 / OCM 825</strain>
    </source>
</reference>
<dbReference type="GO" id="GO:0008968">
    <property type="term" value="F:D-sedoheptulose 7-phosphate isomerase activity"/>
    <property type="evidence" value="ECO:0007669"/>
    <property type="project" value="UniProtKB-UniRule"/>
</dbReference>
<dbReference type="GO" id="GO:2001061">
    <property type="term" value="P:D-glycero-D-manno-heptose 7-phosphate biosynthetic process"/>
    <property type="evidence" value="ECO:0007669"/>
    <property type="project" value="UniProtKB-UniPathway"/>
</dbReference>
<dbReference type="GO" id="GO:0008270">
    <property type="term" value="F:zinc ion binding"/>
    <property type="evidence" value="ECO:0007669"/>
    <property type="project" value="UniProtKB-UniRule"/>
</dbReference>
<comment type="miscellaneous">
    <text evidence="9">The reaction produces a racemic mixture of D-glycero-alpha-D-manno-heptose 7-phosphate and D-glycero-beta-D-manno-heptose 7-phosphate.</text>
</comment>
<feature type="binding site" evidence="9">
    <location>
        <position position="59"/>
    </location>
    <ligand>
        <name>Zn(2+)</name>
        <dbReference type="ChEBI" id="CHEBI:29105"/>
    </ligand>
</feature>
<feature type="binding site" evidence="9">
    <location>
        <position position="123"/>
    </location>
    <ligand>
        <name>substrate</name>
    </ligand>
</feature>
<dbReference type="UniPathway" id="UPA00041">
    <property type="reaction ID" value="UER00436"/>
</dbReference>
<dbReference type="GO" id="GO:0005737">
    <property type="term" value="C:cytoplasm"/>
    <property type="evidence" value="ECO:0007669"/>
    <property type="project" value="UniProtKB-SubCell"/>
</dbReference>
<accession>C1DXA9</accession>
<keyword evidence="7 9" id="KW-0413">Isomerase</keyword>
<name>C1DXA9_SULAA</name>
<feature type="binding site" evidence="9">
    <location>
        <position position="63"/>
    </location>
    <ligand>
        <name>substrate</name>
    </ligand>
</feature>
<evidence type="ECO:0000256" key="7">
    <source>
        <dbReference type="ARBA" id="ARBA00023235"/>
    </source>
</evidence>
<feature type="binding site" evidence="9">
    <location>
        <position position="170"/>
    </location>
    <ligand>
        <name>Zn(2+)</name>
        <dbReference type="ChEBI" id="CHEBI:29105"/>
    </ligand>
</feature>
<dbReference type="EC" id="5.3.1.28" evidence="9"/>